<name>A0A0M2NFL8_9FIRM</name>
<keyword evidence="11 15" id="KW-0057">Aromatic amino acid biosynthesis</keyword>
<dbReference type="PANTHER" id="PTHR11236">
    <property type="entry name" value="AMINOBENZOATE/ANTHRANILATE SYNTHASE"/>
    <property type="match status" value="1"/>
</dbReference>
<feature type="domain" description="Chorismate-utilising enzyme C-terminal" evidence="16">
    <location>
        <begin position="221"/>
        <end position="474"/>
    </location>
</feature>
<dbReference type="PANTHER" id="PTHR11236:SF48">
    <property type="entry name" value="ISOCHORISMATE SYNTHASE MENF"/>
    <property type="match status" value="1"/>
</dbReference>
<dbReference type="Pfam" id="PF04715">
    <property type="entry name" value="Anth_synt_I_N"/>
    <property type="match status" value="1"/>
</dbReference>
<evidence type="ECO:0000256" key="1">
    <source>
        <dbReference type="ARBA" id="ARBA00001946"/>
    </source>
</evidence>
<dbReference type="UniPathway" id="UPA00035">
    <property type="reaction ID" value="UER00040"/>
</dbReference>
<dbReference type="GO" id="GO:0004049">
    <property type="term" value="F:anthranilate synthase activity"/>
    <property type="evidence" value="ECO:0007669"/>
    <property type="project" value="UniProtKB-EC"/>
</dbReference>
<dbReference type="Pfam" id="PF00425">
    <property type="entry name" value="Chorismate_bind"/>
    <property type="match status" value="1"/>
</dbReference>
<evidence type="ECO:0000256" key="13">
    <source>
        <dbReference type="ARBA" id="ARBA00025634"/>
    </source>
</evidence>
<dbReference type="EMBL" id="LAYJ01000123">
    <property type="protein sequence ID" value="KKI49756.1"/>
    <property type="molecule type" value="Genomic_DNA"/>
</dbReference>
<evidence type="ECO:0000256" key="4">
    <source>
        <dbReference type="ARBA" id="ARBA00011575"/>
    </source>
</evidence>
<keyword evidence="8 15" id="KW-0479">Metal-binding</keyword>
<evidence type="ECO:0000256" key="8">
    <source>
        <dbReference type="ARBA" id="ARBA00022723"/>
    </source>
</evidence>
<evidence type="ECO:0000256" key="12">
    <source>
        <dbReference type="ARBA" id="ARBA00023239"/>
    </source>
</evidence>
<dbReference type="PATRIC" id="fig|270498.16.peg.2317"/>
<evidence type="ECO:0000256" key="2">
    <source>
        <dbReference type="ARBA" id="ARBA00004873"/>
    </source>
</evidence>
<comment type="caution">
    <text evidence="18">The sequence shown here is derived from an EMBL/GenBank/DDBJ whole genome shotgun (WGS) entry which is preliminary data.</text>
</comment>
<gene>
    <name evidence="15" type="primary">trpE</name>
    <name evidence="18" type="ORF">CHK_2776</name>
</gene>
<dbReference type="SUPFAM" id="SSF56322">
    <property type="entry name" value="ADC synthase"/>
    <property type="match status" value="1"/>
</dbReference>
<evidence type="ECO:0000256" key="10">
    <source>
        <dbReference type="ARBA" id="ARBA00022842"/>
    </source>
</evidence>
<evidence type="ECO:0000313" key="19">
    <source>
        <dbReference type="Proteomes" id="UP000034076"/>
    </source>
</evidence>
<evidence type="ECO:0000256" key="6">
    <source>
        <dbReference type="ARBA" id="ARBA00020653"/>
    </source>
</evidence>
<evidence type="ECO:0000256" key="3">
    <source>
        <dbReference type="ARBA" id="ARBA00009562"/>
    </source>
</evidence>
<comment type="function">
    <text evidence="13 15">Part of a heterotetrameric complex that catalyzes the two-step biosynthesis of anthranilate, an intermediate in the biosynthesis of L-tryptophan. In the first step, the glutamine-binding beta subunit (TrpG) of anthranilate synthase (AS) provides the glutamine amidotransferase activity which generates ammonia as a substrate that, along with chorismate, is used in the second step, catalyzed by the large alpha subunit of AS (TrpE) to produce anthranilate. In the absence of TrpG, TrpE can synthesize anthranilate directly from chorismate and high concentrations of ammonia.</text>
</comment>
<protein>
    <recommendedName>
        <fullName evidence="6 15">Anthranilate synthase component 1</fullName>
        <ecNumber evidence="5 15">4.1.3.27</ecNumber>
    </recommendedName>
</protein>
<dbReference type="InterPro" id="IPR005256">
    <property type="entry name" value="Anth_synth_I_PabB"/>
</dbReference>
<comment type="catalytic activity">
    <reaction evidence="14 15">
        <text>chorismate + L-glutamine = anthranilate + pyruvate + L-glutamate + H(+)</text>
        <dbReference type="Rhea" id="RHEA:21732"/>
        <dbReference type="ChEBI" id="CHEBI:15361"/>
        <dbReference type="ChEBI" id="CHEBI:15378"/>
        <dbReference type="ChEBI" id="CHEBI:16567"/>
        <dbReference type="ChEBI" id="CHEBI:29748"/>
        <dbReference type="ChEBI" id="CHEBI:29985"/>
        <dbReference type="ChEBI" id="CHEBI:58359"/>
        <dbReference type="EC" id="4.1.3.27"/>
    </reaction>
</comment>
<comment type="subunit">
    <text evidence="4 15">Heterotetramer consisting of two non-identical subunits: a beta subunit (TrpG) and a large alpha subunit (TrpE).</text>
</comment>
<dbReference type="EC" id="4.1.3.27" evidence="5 15"/>
<proteinExistence type="inferred from homology"/>
<accession>A0A0M2NFL8</accession>
<dbReference type="InterPro" id="IPR019999">
    <property type="entry name" value="Anth_synth_I-like"/>
</dbReference>
<dbReference type="GO" id="GO:0046872">
    <property type="term" value="F:metal ion binding"/>
    <property type="evidence" value="ECO:0007669"/>
    <property type="project" value="UniProtKB-KW"/>
</dbReference>
<dbReference type="STRING" id="270498.CHK_2776"/>
<evidence type="ECO:0000256" key="15">
    <source>
        <dbReference type="RuleBase" id="RU364045"/>
    </source>
</evidence>
<reference evidence="18 19" key="1">
    <citation type="submission" date="2015-04" db="EMBL/GenBank/DDBJ databases">
        <title>Draft genome sequence of bacteremic isolate Catabacter hongkongensis type strain HKU16T.</title>
        <authorList>
            <person name="Lau S.K."/>
            <person name="Teng J.L."/>
            <person name="Huang Y."/>
            <person name="Curreem S.O."/>
            <person name="Tsui S.K."/>
            <person name="Woo P.C."/>
        </authorList>
    </citation>
    <scope>NUCLEOTIDE SEQUENCE [LARGE SCALE GENOMIC DNA]</scope>
    <source>
        <strain evidence="18 19">HKU16</strain>
    </source>
</reference>
<dbReference type="InterPro" id="IPR005801">
    <property type="entry name" value="ADC_synthase"/>
</dbReference>
<sequence>MLYPDRKETEAYLDEYDVVPVFYEILSDSCTPINIFHSLKQDEENCFILESVDNSQQWGRYSFIGIHPKMEIRIKNGRAVTREGKEERETEIKNPITFLSGIMDRYKSPVFPNRPKMTGGLIGYFGYDTVRYMEKTLVNPPEDDLDMPDCHLMMYDEIVAFDHLSNKAVIILNIYKDGDIARQYEACGQRAEQIAKKINSFMPVQRTPHKGEISVCSNISKERYMENVKTAKEYIRNGDIFQVVLSQRFEVENPPDPFDVYRVLRAANPSPYLFYFKLKDYSIAGASPEMLVNVTKGIVTTKPLAGTIVRGKTEEEDERLEQVLLSDPKERAEHTMLVDLGRNDVGKVSKFGTVEVTKFMQVEKYSKVMHIMSDVKGILREDITAVDALMSVLPAGTLSGAPKVRAMEIIDELENKRRGLYGGTVGYLGFDGNIDTCIAIRTILFKNNKAYVQAGAGIVADSEPEKEFRETENKALGAVNAIREAAEL</sequence>
<comment type="similarity">
    <text evidence="3 15">Belongs to the anthranilate synthase component I family.</text>
</comment>
<dbReference type="InterPro" id="IPR015890">
    <property type="entry name" value="Chorismate_C"/>
</dbReference>
<keyword evidence="12 15" id="KW-0456">Lyase</keyword>
<evidence type="ECO:0000259" key="17">
    <source>
        <dbReference type="Pfam" id="PF04715"/>
    </source>
</evidence>
<evidence type="ECO:0000313" key="18">
    <source>
        <dbReference type="EMBL" id="KKI49756.1"/>
    </source>
</evidence>
<organism evidence="18 19">
    <name type="scientific">Christensenella hongkongensis</name>
    <dbReference type="NCBI Taxonomy" id="270498"/>
    <lineage>
        <taxon>Bacteria</taxon>
        <taxon>Bacillati</taxon>
        <taxon>Bacillota</taxon>
        <taxon>Clostridia</taxon>
        <taxon>Christensenellales</taxon>
        <taxon>Christensenellaceae</taxon>
        <taxon>Christensenella</taxon>
    </lineage>
</organism>
<evidence type="ECO:0000256" key="7">
    <source>
        <dbReference type="ARBA" id="ARBA00022605"/>
    </source>
</evidence>
<dbReference type="RefSeq" id="WP_046444571.1">
    <property type="nucleotide sequence ID" value="NZ_LAYJ01000123.1"/>
</dbReference>
<comment type="pathway">
    <text evidence="2 15">Amino-acid biosynthesis; L-tryptophan biosynthesis; L-tryptophan from chorismate: step 1/5.</text>
</comment>
<feature type="domain" description="Anthranilate synthase component I N-terminal" evidence="17">
    <location>
        <begin position="28"/>
        <end position="169"/>
    </location>
</feature>
<evidence type="ECO:0000259" key="16">
    <source>
        <dbReference type="Pfam" id="PF00425"/>
    </source>
</evidence>
<keyword evidence="7 15" id="KW-0028">Amino-acid biosynthesis</keyword>
<evidence type="ECO:0000256" key="14">
    <source>
        <dbReference type="ARBA" id="ARBA00047683"/>
    </source>
</evidence>
<dbReference type="OrthoDB" id="9803598at2"/>
<comment type="cofactor">
    <cofactor evidence="1 15">
        <name>Mg(2+)</name>
        <dbReference type="ChEBI" id="CHEBI:18420"/>
    </cofactor>
</comment>
<keyword evidence="19" id="KW-1185">Reference proteome</keyword>
<evidence type="ECO:0000256" key="11">
    <source>
        <dbReference type="ARBA" id="ARBA00023141"/>
    </source>
</evidence>
<dbReference type="Proteomes" id="UP000034076">
    <property type="component" value="Unassembled WGS sequence"/>
</dbReference>
<evidence type="ECO:0000256" key="9">
    <source>
        <dbReference type="ARBA" id="ARBA00022822"/>
    </source>
</evidence>
<dbReference type="Gene3D" id="3.60.120.10">
    <property type="entry name" value="Anthranilate synthase"/>
    <property type="match status" value="1"/>
</dbReference>
<dbReference type="PRINTS" id="PR00095">
    <property type="entry name" value="ANTSNTHASEI"/>
</dbReference>
<dbReference type="GO" id="GO:0000162">
    <property type="term" value="P:L-tryptophan biosynthetic process"/>
    <property type="evidence" value="ECO:0007669"/>
    <property type="project" value="UniProtKB-UniPathway"/>
</dbReference>
<dbReference type="AlphaFoldDB" id="A0A0M2NFL8"/>
<keyword evidence="9 15" id="KW-0822">Tryptophan biosynthesis</keyword>
<dbReference type="NCBIfam" id="TIGR00564">
    <property type="entry name" value="trpE_most"/>
    <property type="match status" value="1"/>
</dbReference>
<evidence type="ECO:0000256" key="5">
    <source>
        <dbReference type="ARBA" id="ARBA00012266"/>
    </source>
</evidence>
<keyword evidence="10 15" id="KW-0460">Magnesium</keyword>
<dbReference type="InterPro" id="IPR006805">
    <property type="entry name" value="Anth_synth_I_N"/>
</dbReference>